<comment type="caution">
    <text evidence="7">The sequence shown here is derived from an EMBL/GenBank/DDBJ whole genome shotgun (WGS) entry which is preliminary data.</text>
</comment>
<dbReference type="GO" id="GO:0006352">
    <property type="term" value="P:DNA-templated transcription initiation"/>
    <property type="evidence" value="ECO:0007669"/>
    <property type="project" value="InterPro"/>
</dbReference>
<gene>
    <name evidence="7" type="ORF">MEDL_17232</name>
</gene>
<dbReference type="GO" id="GO:0005736">
    <property type="term" value="C:RNA polymerase I complex"/>
    <property type="evidence" value="ECO:0007669"/>
    <property type="project" value="TreeGrafter"/>
</dbReference>
<evidence type="ECO:0000313" key="8">
    <source>
        <dbReference type="Proteomes" id="UP000683360"/>
    </source>
</evidence>
<dbReference type="AlphaFoldDB" id="A0A8S3R6B5"/>
<evidence type="ECO:0000256" key="2">
    <source>
        <dbReference type="ARBA" id="ARBA00022478"/>
    </source>
</evidence>
<dbReference type="Proteomes" id="UP000683360">
    <property type="component" value="Unassembled WGS sequence"/>
</dbReference>
<dbReference type="EMBL" id="CAJPWZ010000894">
    <property type="protein sequence ID" value="CAG2202669.1"/>
    <property type="molecule type" value="Genomic_DNA"/>
</dbReference>
<dbReference type="Gene3D" id="3.30.1490.120">
    <property type="entry name" value="RNA polymerase Rpb7-like, N-terminal domain"/>
    <property type="match status" value="1"/>
</dbReference>
<feature type="domain" description="RPA43 OB" evidence="6">
    <location>
        <begin position="104"/>
        <end position="218"/>
    </location>
</feature>
<evidence type="ECO:0000313" key="7">
    <source>
        <dbReference type="EMBL" id="CAG2202669.1"/>
    </source>
</evidence>
<dbReference type="GO" id="GO:0006362">
    <property type="term" value="P:transcription elongation by RNA polymerase I"/>
    <property type="evidence" value="ECO:0007669"/>
    <property type="project" value="TreeGrafter"/>
</dbReference>
<proteinExistence type="predicted"/>
<dbReference type="PANTHER" id="PTHR12709:SF5">
    <property type="entry name" value="DNA-DIRECTED RNA POLYMERASE I SUBUNIT RPA43"/>
    <property type="match status" value="1"/>
</dbReference>
<keyword evidence="2" id="KW-0240">DNA-directed RNA polymerase</keyword>
<feature type="compositionally biased region" description="Basic residues" evidence="5">
    <location>
        <begin position="286"/>
        <end position="295"/>
    </location>
</feature>
<dbReference type="InterPro" id="IPR036898">
    <property type="entry name" value="RNA_pol_Rpb7-like_N_sf"/>
</dbReference>
<accession>A0A8S3R6B5</accession>
<protein>
    <submittedName>
        <fullName evidence="7">RPA43</fullName>
    </submittedName>
</protein>
<evidence type="ECO:0000256" key="1">
    <source>
        <dbReference type="ARBA" id="ARBA00004123"/>
    </source>
</evidence>
<feature type="compositionally biased region" description="Basic and acidic residues" evidence="5">
    <location>
        <begin position="190"/>
        <end position="208"/>
    </location>
</feature>
<keyword evidence="4" id="KW-0539">Nucleus</keyword>
<dbReference type="InterPro" id="IPR045113">
    <property type="entry name" value="Rpb7-like"/>
</dbReference>
<keyword evidence="8" id="KW-1185">Reference proteome</keyword>
<dbReference type="OrthoDB" id="10250504at2759"/>
<dbReference type="Gene3D" id="2.40.50.1060">
    <property type="match status" value="1"/>
</dbReference>
<organism evidence="7 8">
    <name type="scientific">Mytilus edulis</name>
    <name type="common">Blue mussel</name>
    <dbReference type="NCBI Taxonomy" id="6550"/>
    <lineage>
        <taxon>Eukaryota</taxon>
        <taxon>Metazoa</taxon>
        <taxon>Spiralia</taxon>
        <taxon>Lophotrochozoa</taxon>
        <taxon>Mollusca</taxon>
        <taxon>Bivalvia</taxon>
        <taxon>Autobranchia</taxon>
        <taxon>Pteriomorphia</taxon>
        <taxon>Mytilida</taxon>
        <taxon>Mytiloidea</taxon>
        <taxon>Mytilidae</taxon>
        <taxon>Mytilinae</taxon>
        <taxon>Mytilus</taxon>
    </lineage>
</organism>
<dbReference type="Pfam" id="PF17875">
    <property type="entry name" value="RPA43_OB"/>
    <property type="match status" value="1"/>
</dbReference>
<feature type="compositionally biased region" description="Low complexity" evidence="5">
    <location>
        <begin position="242"/>
        <end position="253"/>
    </location>
</feature>
<comment type="subcellular location">
    <subcellularLocation>
        <location evidence="1">Nucleus</location>
    </subcellularLocation>
</comment>
<name>A0A8S3R6B5_MYTED</name>
<evidence type="ECO:0000256" key="5">
    <source>
        <dbReference type="SAM" id="MobiDB-lite"/>
    </source>
</evidence>
<feature type="region of interest" description="Disordered" evidence="5">
    <location>
        <begin position="180"/>
        <end position="302"/>
    </location>
</feature>
<evidence type="ECO:0000259" key="6">
    <source>
        <dbReference type="Pfam" id="PF17875"/>
    </source>
</evidence>
<dbReference type="InterPro" id="IPR041178">
    <property type="entry name" value="RPA43_OB"/>
</dbReference>
<sequence>MAASMEHTRLTFSEAKSLISKCSFSHLEAVSSKRHVVLPPKFFNSILQGVREHLNSELQLVASWTDGVLMAYKQCENLETVGRIFDESPYIHFNVNADFIMFRPAVGCLLKGIVNKKSTYHVGCLVHQCFNASIHKPRDLESEWEGTQLQIGEEFIFKVTNIYTNNGVLSLRGNIHIEKTPKKKKKSKKKSIETADGSLKDNEDDLGKGDGFVSDSNTSNGDSGIGDISLIKPQKRKKTTNEEANNNLDNNNDSETPKHKKKKKHKNEEDSYENGLDITDEDSTSQKKKKKKHKHDNNDHENEFLSKTSFENCFREDGGWNPYSSQFRELIMDWTSNFVKLCFFNSLKVSQADIVTIWLWIQNIWILDKSLRMHCLNRMKCKQMKDKWKLKRPIDFQDEDKVTVTK</sequence>
<keyword evidence="3" id="KW-0804">Transcription</keyword>
<dbReference type="PANTHER" id="PTHR12709">
    <property type="entry name" value="DNA-DIRECTED RNA POLYMERASE II, III"/>
    <property type="match status" value="1"/>
</dbReference>
<reference evidence="7" key="1">
    <citation type="submission" date="2021-03" db="EMBL/GenBank/DDBJ databases">
        <authorList>
            <person name="Bekaert M."/>
        </authorList>
    </citation>
    <scope>NUCLEOTIDE SEQUENCE</scope>
</reference>
<evidence type="ECO:0000256" key="4">
    <source>
        <dbReference type="ARBA" id="ARBA00023242"/>
    </source>
</evidence>
<evidence type="ECO:0000256" key="3">
    <source>
        <dbReference type="ARBA" id="ARBA00023163"/>
    </source>
</evidence>